<gene>
    <name evidence="1" type="ORF">HNP73_004378</name>
</gene>
<evidence type="ECO:0000313" key="2">
    <source>
        <dbReference type="Proteomes" id="UP000549457"/>
    </source>
</evidence>
<dbReference type="AlphaFoldDB" id="A0A840SUL1"/>
<reference evidence="1 2" key="1">
    <citation type="submission" date="2020-08" db="EMBL/GenBank/DDBJ databases">
        <title>Genomic Encyclopedia of Type Strains, Phase IV (KMG-IV): sequencing the most valuable type-strain genomes for metagenomic binning, comparative biology and taxonomic classification.</title>
        <authorList>
            <person name="Goeker M."/>
        </authorList>
    </citation>
    <scope>NUCLEOTIDE SEQUENCE [LARGE SCALE GENOMIC DNA]</scope>
    <source>
        <strain evidence="1 2">DSM 101730</strain>
    </source>
</reference>
<keyword evidence="2" id="KW-1185">Reference proteome</keyword>
<dbReference type="SUPFAM" id="SSF53756">
    <property type="entry name" value="UDP-Glycosyltransferase/glycogen phosphorylase"/>
    <property type="match status" value="1"/>
</dbReference>
<accession>A0A840SUL1</accession>
<dbReference type="InterPro" id="IPR013969">
    <property type="entry name" value="Oligosacch_biosynth_Alg14"/>
</dbReference>
<sequence>MGSRLRKVMAVASGGGHWVELRRVMPAFADCETVYVSTEPVADADLAPARYYAVTNVTRRDRLSFVRIVAELVRIVRRERPDVVVSTGAAPGMLAIAIAKLFCRSRTVWIDTVAHTEGMTLSGRLVRPLADAWLVQWPHLAKPGGPEYWGSVL</sequence>
<organism evidence="1 2">
    <name type="scientific">Amaricoccus macauensis</name>
    <dbReference type="NCBI Taxonomy" id="57001"/>
    <lineage>
        <taxon>Bacteria</taxon>
        <taxon>Pseudomonadati</taxon>
        <taxon>Pseudomonadota</taxon>
        <taxon>Alphaproteobacteria</taxon>
        <taxon>Rhodobacterales</taxon>
        <taxon>Paracoccaceae</taxon>
        <taxon>Amaricoccus</taxon>
    </lineage>
</organism>
<dbReference type="Gene3D" id="3.40.50.2000">
    <property type="entry name" value="Glycogen Phosphorylase B"/>
    <property type="match status" value="1"/>
</dbReference>
<dbReference type="RefSeq" id="WP_184155061.1">
    <property type="nucleotide sequence ID" value="NZ_JACHFM010000007.1"/>
</dbReference>
<dbReference type="GO" id="GO:0016740">
    <property type="term" value="F:transferase activity"/>
    <property type="evidence" value="ECO:0007669"/>
    <property type="project" value="UniProtKB-KW"/>
</dbReference>
<dbReference type="Proteomes" id="UP000549457">
    <property type="component" value="Unassembled WGS sequence"/>
</dbReference>
<comment type="caution">
    <text evidence="1">The sequence shown here is derived from an EMBL/GenBank/DDBJ whole genome shotgun (WGS) entry which is preliminary data.</text>
</comment>
<dbReference type="EMBL" id="JACHFM010000007">
    <property type="protein sequence ID" value="MBB5224408.1"/>
    <property type="molecule type" value="Genomic_DNA"/>
</dbReference>
<name>A0A840SUL1_9RHOB</name>
<dbReference type="GO" id="GO:0006488">
    <property type="term" value="P:dolichol-linked oligosaccharide biosynthetic process"/>
    <property type="evidence" value="ECO:0007669"/>
    <property type="project" value="InterPro"/>
</dbReference>
<proteinExistence type="predicted"/>
<dbReference type="Pfam" id="PF08660">
    <property type="entry name" value="Alg14"/>
    <property type="match status" value="1"/>
</dbReference>
<keyword evidence="1" id="KW-0808">Transferase</keyword>
<protein>
    <submittedName>
        <fullName evidence="1">UDP-N-acetylglucosamine:LPS N-acetylglucosamine transferase</fullName>
    </submittedName>
</protein>
<evidence type="ECO:0000313" key="1">
    <source>
        <dbReference type="EMBL" id="MBB5224408.1"/>
    </source>
</evidence>